<dbReference type="InterPro" id="IPR037227">
    <property type="entry name" value="EndoU-like"/>
</dbReference>
<dbReference type="Pfam" id="PF09412">
    <property type="entry name" value="XendoU"/>
    <property type="match status" value="1"/>
</dbReference>
<feature type="chain" id="PRO_5039737691" description="EndoU domain-containing protein" evidence="11">
    <location>
        <begin position="21"/>
        <end position="518"/>
    </location>
</feature>
<feature type="region of interest" description="Disordered" evidence="12">
    <location>
        <begin position="160"/>
        <end position="186"/>
    </location>
</feature>
<dbReference type="GO" id="GO:0046872">
    <property type="term" value="F:metal ion binding"/>
    <property type="evidence" value="ECO:0007669"/>
    <property type="project" value="UniProtKB-UniRule"/>
</dbReference>
<evidence type="ECO:0000256" key="6">
    <source>
        <dbReference type="ARBA" id="ARBA00022759"/>
    </source>
</evidence>
<accession>A0A921ZKD7</accession>
<dbReference type="GO" id="GO:0016787">
    <property type="term" value="F:hydrolase activity"/>
    <property type="evidence" value="ECO:0007669"/>
    <property type="project" value="UniProtKB-KW"/>
</dbReference>
<keyword evidence="5 11" id="KW-0479">Metal-binding</keyword>
<evidence type="ECO:0000256" key="2">
    <source>
        <dbReference type="ARBA" id="ARBA00010168"/>
    </source>
</evidence>
<evidence type="ECO:0000256" key="10">
    <source>
        <dbReference type="ARBA" id="ARBA00023239"/>
    </source>
</evidence>
<reference evidence="14" key="2">
    <citation type="submission" date="2020-12" db="EMBL/GenBank/DDBJ databases">
        <authorList>
            <person name="Kanost M."/>
        </authorList>
    </citation>
    <scope>NUCLEOTIDE SEQUENCE</scope>
</reference>
<protein>
    <recommendedName>
        <fullName evidence="13">EndoU domain-containing protein</fullName>
    </recommendedName>
</protein>
<dbReference type="PANTHER" id="PTHR12439:SF42">
    <property type="entry name" value="ENDORIBONUCLEASE-RELATED"/>
    <property type="match status" value="1"/>
</dbReference>
<feature type="compositionally biased region" description="Polar residues" evidence="12">
    <location>
        <begin position="98"/>
        <end position="125"/>
    </location>
</feature>
<dbReference type="PROSITE" id="PS51959">
    <property type="entry name" value="ENDOU"/>
    <property type="match status" value="1"/>
</dbReference>
<proteinExistence type="inferred from homology"/>
<feature type="signal peptide" evidence="11">
    <location>
        <begin position="1"/>
        <end position="20"/>
    </location>
</feature>
<evidence type="ECO:0000313" key="15">
    <source>
        <dbReference type="Proteomes" id="UP000791440"/>
    </source>
</evidence>
<dbReference type="EMBL" id="JH668592">
    <property type="protein sequence ID" value="KAG6458710.1"/>
    <property type="molecule type" value="Genomic_DNA"/>
</dbReference>
<evidence type="ECO:0000256" key="11">
    <source>
        <dbReference type="RuleBase" id="RU367085"/>
    </source>
</evidence>
<dbReference type="SUPFAM" id="SSF142877">
    <property type="entry name" value="EndoU-like"/>
    <property type="match status" value="1"/>
</dbReference>
<evidence type="ECO:0000259" key="13">
    <source>
        <dbReference type="PROSITE" id="PS51959"/>
    </source>
</evidence>
<evidence type="ECO:0000256" key="9">
    <source>
        <dbReference type="ARBA" id="ARBA00023211"/>
    </source>
</evidence>
<dbReference type="GO" id="GO:0004521">
    <property type="term" value="F:RNA endonuclease activity"/>
    <property type="evidence" value="ECO:0007669"/>
    <property type="project" value="UniProtKB-UniRule"/>
</dbReference>
<feature type="region of interest" description="Disordered" evidence="12">
    <location>
        <begin position="212"/>
        <end position="233"/>
    </location>
</feature>
<evidence type="ECO:0000256" key="4">
    <source>
        <dbReference type="ARBA" id="ARBA00022722"/>
    </source>
</evidence>
<dbReference type="EMBL" id="JH668592">
    <property type="protein sequence ID" value="KAG6458709.1"/>
    <property type="molecule type" value="Genomic_DNA"/>
</dbReference>
<evidence type="ECO:0000313" key="14">
    <source>
        <dbReference type="EMBL" id="KAG6458709.1"/>
    </source>
</evidence>
<keyword evidence="6 11" id="KW-0255">Endonuclease</keyword>
<comment type="similarity">
    <text evidence="2 11">Belongs to the ENDOU family.</text>
</comment>
<evidence type="ECO:0000256" key="5">
    <source>
        <dbReference type="ARBA" id="ARBA00022723"/>
    </source>
</evidence>
<evidence type="ECO:0000256" key="8">
    <source>
        <dbReference type="ARBA" id="ARBA00022884"/>
    </source>
</evidence>
<keyword evidence="9 11" id="KW-0464">Manganese</keyword>
<keyword evidence="7 11" id="KW-0378">Hydrolase</keyword>
<reference evidence="14" key="1">
    <citation type="journal article" date="2016" name="Insect Biochem. Mol. Biol.">
        <title>Multifaceted biological insights from a draft genome sequence of the tobacco hornworm moth, Manduca sexta.</title>
        <authorList>
            <person name="Kanost M.R."/>
            <person name="Arrese E.L."/>
            <person name="Cao X."/>
            <person name="Chen Y.R."/>
            <person name="Chellapilla S."/>
            <person name="Goldsmith M.R."/>
            <person name="Grosse-Wilde E."/>
            <person name="Heckel D.G."/>
            <person name="Herndon N."/>
            <person name="Jiang H."/>
            <person name="Papanicolaou A."/>
            <person name="Qu J."/>
            <person name="Soulages J.L."/>
            <person name="Vogel H."/>
            <person name="Walters J."/>
            <person name="Waterhouse R.M."/>
            <person name="Ahn S.J."/>
            <person name="Almeida F.C."/>
            <person name="An C."/>
            <person name="Aqrawi P."/>
            <person name="Bretschneider A."/>
            <person name="Bryant W.B."/>
            <person name="Bucks S."/>
            <person name="Chao H."/>
            <person name="Chevignon G."/>
            <person name="Christen J.M."/>
            <person name="Clarke D.F."/>
            <person name="Dittmer N.T."/>
            <person name="Ferguson L.C.F."/>
            <person name="Garavelou S."/>
            <person name="Gordon K.H.J."/>
            <person name="Gunaratna R.T."/>
            <person name="Han Y."/>
            <person name="Hauser F."/>
            <person name="He Y."/>
            <person name="Heidel-Fischer H."/>
            <person name="Hirsh A."/>
            <person name="Hu Y."/>
            <person name="Jiang H."/>
            <person name="Kalra D."/>
            <person name="Klinner C."/>
            <person name="Konig C."/>
            <person name="Kovar C."/>
            <person name="Kroll A.R."/>
            <person name="Kuwar S.S."/>
            <person name="Lee S.L."/>
            <person name="Lehman R."/>
            <person name="Li K."/>
            <person name="Li Z."/>
            <person name="Liang H."/>
            <person name="Lovelace S."/>
            <person name="Lu Z."/>
            <person name="Mansfield J.H."/>
            <person name="McCulloch K.J."/>
            <person name="Mathew T."/>
            <person name="Morton B."/>
            <person name="Muzny D.M."/>
            <person name="Neunemann D."/>
            <person name="Ongeri F."/>
            <person name="Pauchet Y."/>
            <person name="Pu L.L."/>
            <person name="Pyrousis I."/>
            <person name="Rao X.J."/>
            <person name="Redding A."/>
            <person name="Roesel C."/>
            <person name="Sanchez-Gracia A."/>
            <person name="Schaack S."/>
            <person name="Shukla A."/>
            <person name="Tetreau G."/>
            <person name="Wang Y."/>
            <person name="Xiong G.H."/>
            <person name="Traut W."/>
            <person name="Walsh T.K."/>
            <person name="Worley K.C."/>
            <person name="Wu D."/>
            <person name="Wu W."/>
            <person name="Wu Y.Q."/>
            <person name="Zhang X."/>
            <person name="Zou Z."/>
            <person name="Zucker H."/>
            <person name="Briscoe A.D."/>
            <person name="Burmester T."/>
            <person name="Clem R.J."/>
            <person name="Feyereisen R."/>
            <person name="Grimmelikhuijzen C.J.P."/>
            <person name="Hamodrakas S.J."/>
            <person name="Hansson B.S."/>
            <person name="Huguet E."/>
            <person name="Jermiin L.S."/>
            <person name="Lan Q."/>
            <person name="Lehman H.K."/>
            <person name="Lorenzen M."/>
            <person name="Merzendorfer H."/>
            <person name="Michalopoulos I."/>
            <person name="Morton D.B."/>
            <person name="Muthukrishnan S."/>
            <person name="Oakeshott J.G."/>
            <person name="Palmer W."/>
            <person name="Park Y."/>
            <person name="Passarelli A.L."/>
            <person name="Rozas J."/>
            <person name="Schwartz L.M."/>
            <person name="Smith W."/>
            <person name="Southgate A."/>
            <person name="Vilcinskas A."/>
            <person name="Vogt R."/>
            <person name="Wang P."/>
            <person name="Werren J."/>
            <person name="Yu X.Q."/>
            <person name="Zhou J.J."/>
            <person name="Brown S.J."/>
            <person name="Scherer S.E."/>
            <person name="Richards S."/>
            <person name="Blissard G.W."/>
        </authorList>
    </citation>
    <scope>NUCLEOTIDE SEQUENCE</scope>
</reference>
<dbReference type="InterPro" id="IPR039787">
    <property type="entry name" value="ENDOU"/>
</dbReference>
<sequence length="518" mass="58040">MSLYLKLCVFILLFAGVTFGLEYNKHQRYNTNTDFLLHEGGVVPSGPKRDNTVSQSAAESPSLNYQINNQNNGKRDYVNQFPQLKPPSQTSRPTTQTLNPTSKAQPTASTWSSIATPAVNPQSNSGKRDYVAPQYPSLKPTQQPPGKVKDLINFYDNKANEQKPQGVPSYSSTLQGSTTRKLPSTSTVRMQTFTQTTPKPPTAKPLSFSSVVAGSNKPAQPTLATPKPTTRVPVLPSAILNNNRNTNRWSSSAPTDEELQILSEDLLKKDTNNAAKYITVNYQEKTTSQSKDDKAPLPLLTISSEVWNISTIEKFVPLLDNYERDTLVNEYVTPQERNEENAFMDAIMSTSVIRHLMNFFKDKGFVTPDPKQQRDFLKQLWFSLYSRGKGKIGSSGFEHVFVSELRNGDVSGLHNWIYFSKEETANRINYLGYLKYVQLGEKGVVMKLHFNQQGSNKPVDSMFIGTSPELEIALYTLCFVTRADNDCKLKLGGKDVEIVTHTFRYRSKNLIGSAYPQI</sequence>
<evidence type="ECO:0000256" key="1">
    <source>
        <dbReference type="ARBA" id="ARBA00001936"/>
    </source>
</evidence>
<evidence type="ECO:0000256" key="12">
    <source>
        <dbReference type="SAM" id="MobiDB-lite"/>
    </source>
</evidence>
<dbReference type="GO" id="GO:0003723">
    <property type="term" value="F:RNA binding"/>
    <property type="evidence" value="ECO:0007669"/>
    <property type="project" value="UniProtKB-UniRule"/>
</dbReference>
<comment type="subunit">
    <text evidence="3 11">Monomer.</text>
</comment>
<keyword evidence="15" id="KW-1185">Reference proteome</keyword>
<keyword evidence="8 11" id="KW-0694">RNA-binding</keyword>
<gene>
    <name evidence="14" type="ORF">O3G_MSEX010998</name>
</gene>
<comment type="cofactor">
    <cofactor evidence="1 11">
        <name>Mn(2+)</name>
        <dbReference type="ChEBI" id="CHEBI:29035"/>
    </cofactor>
</comment>
<dbReference type="CDD" id="cd21159">
    <property type="entry name" value="XendoU"/>
    <property type="match status" value="1"/>
</dbReference>
<organism evidence="14 15">
    <name type="scientific">Manduca sexta</name>
    <name type="common">Tobacco hawkmoth</name>
    <name type="synonym">Tobacco hornworm</name>
    <dbReference type="NCBI Taxonomy" id="7130"/>
    <lineage>
        <taxon>Eukaryota</taxon>
        <taxon>Metazoa</taxon>
        <taxon>Ecdysozoa</taxon>
        <taxon>Arthropoda</taxon>
        <taxon>Hexapoda</taxon>
        <taxon>Insecta</taxon>
        <taxon>Pterygota</taxon>
        <taxon>Neoptera</taxon>
        <taxon>Endopterygota</taxon>
        <taxon>Lepidoptera</taxon>
        <taxon>Glossata</taxon>
        <taxon>Ditrysia</taxon>
        <taxon>Bombycoidea</taxon>
        <taxon>Sphingidae</taxon>
        <taxon>Sphinginae</taxon>
        <taxon>Sphingini</taxon>
        <taxon>Manduca</taxon>
    </lineage>
</organism>
<evidence type="ECO:0000256" key="7">
    <source>
        <dbReference type="ARBA" id="ARBA00022801"/>
    </source>
</evidence>
<feature type="compositionally biased region" description="Polar residues" evidence="12">
    <location>
        <begin position="168"/>
        <end position="186"/>
    </location>
</feature>
<comment type="caution">
    <text evidence="14">The sequence shown here is derived from an EMBL/GenBank/DDBJ whole genome shotgun (WGS) entry which is preliminary data.</text>
</comment>
<dbReference type="Proteomes" id="UP000791440">
    <property type="component" value="Unassembled WGS sequence"/>
</dbReference>
<dbReference type="GO" id="GO:0016829">
    <property type="term" value="F:lyase activity"/>
    <property type="evidence" value="ECO:0007669"/>
    <property type="project" value="UniProtKB-KW"/>
</dbReference>
<keyword evidence="10" id="KW-0456">Lyase</keyword>
<dbReference type="PANTHER" id="PTHR12439">
    <property type="entry name" value="PLACENTAL PROTEIN 11-RELATED"/>
    <property type="match status" value="1"/>
</dbReference>
<name>A0A921ZKD7_MANSE</name>
<evidence type="ECO:0000256" key="3">
    <source>
        <dbReference type="ARBA" id="ARBA00011245"/>
    </source>
</evidence>
<feature type="compositionally biased region" description="Polar residues" evidence="12">
    <location>
        <begin position="52"/>
        <end position="72"/>
    </location>
</feature>
<feature type="region of interest" description="Disordered" evidence="12">
    <location>
        <begin position="40"/>
        <end position="146"/>
    </location>
</feature>
<feature type="compositionally biased region" description="Low complexity" evidence="12">
    <location>
        <begin position="86"/>
        <end position="97"/>
    </location>
</feature>
<dbReference type="AlphaFoldDB" id="A0A921ZKD7"/>
<feature type="compositionally biased region" description="Polar residues" evidence="12">
    <location>
        <begin position="212"/>
        <end position="223"/>
    </location>
</feature>
<keyword evidence="11" id="KW-0732">Signal</keyword>
<dbReference type="InterPro" id="IPR018998">
    <property type="entry name" value="EndoU_C"/>
</dbReference>
<keyword evidence="4 11" id="KW-0540">Nuclease</keyword>
<feature type="domain" description="EndoU" evidence="13">
    <location>
        <begin position="255"/>
        <end position="518"/>
    </location>
</feature>